<evidence type="ECO:0000256" key="3">
    <source>
        <dbReference type="ARBA" id="ARBA00022676"/>
    </source>
</evidence>
<dbReference type="GO" id="GO:0016135">
    <property type="term" value="P:saponin biosynthetic process"/>
    <property type="evidence" value="ECO:0007669"/>
    <property type="project" value="UniProtKB-ARBA"/>
</dbReference>
<dbReference type="FunFam" id="3.40.50.2000:FF:000047">
    <property type="entry name" value="Glycosyltransferase"/>
    <property type="match status" value="1"/>
</dbReference>
<dbReference type="GO" id="GO:0035251">
    <property type="term" value="F:UDP-glucosyltransferase activity"/>
    <property type="evidence" value="ECO:0007669"/>
    <property type="project" value="TreeGrafter"/>
</dbReference>
<protein>
    <recommendedName>
        <fullName evidence="6">Glycosyltransferase</fullName>
        <ecNumber evidence="6">2.4.1.-</ecNumber>
    </recommendedName>
</protein>
<comment type="pathway">
    <text evidence="1">Secondary metabolite biosynthesis; terpenoid biosynthesis.</text>
</comment>
<evidence type="ECO:0000313" key="8">
    <source>
        <dbReference type="Proteomes" id="UP001443914"/>
    </source>
</evidence>
<organism evidence="7 8">
    <name type="scientific">Saponaria officinalis</name>
    <name type="common">Common soapwort</name>
    <name type="synonym">Lychnis saponaria</name>
    <dbReference type="NCBI Taxonomy" id="3572"/>
    <lineage>
        <taxon>Eukaryota</taxon>
        <taxon>Viridiplantae</taxon>
        <taxon>Streptophyta</taxon>
        <taxon>Embryophyta</taxon>
        <taxon>Tracheophyta</taxon>
        <taxon>Spermatophyta</taxon>
        <taxon>Magnoliopsida</taxon>
        <taxon>eudicotyledons</taxon>
        <taxon>Gunneridae</taxon>
        <taxon>Pentapetalae</taxon>
        <taxon>Caryophyllales</taxon>
        <taxon>Caryophyllaceae</taxon>
        <taxon>Caryophylleae</taxon>
        <taxon>Saponaria</taxon>
    </lineage>
</organism>
<dbReference type="PANTHER" id="PTHR48047">
    <property type="entry name" value="GLYCOSYLTRANSFERASE"/>
    <property type="match status" value="1"/>
</dbReference>
<dbReference type="EMBL" id="JBDFQZ010000010">
    <property type="protein sequence ID" value="KAK9684199.1"/>
    <property type="molecule type" value="Genomic_DNA"/>
</dbReference>
<dbReference type="GO" id="GO:0016104">
    <property type="term" value="P:triterpenoid biosynthetic process"/>
    <property type="evidence" value="ECO:0007669"/>
    <property type="project" value="UniProtKB-ARBA"/>
</dbReference>
<dbReference type="AlphaFoldDB" id="A0AAW1I6N2"/>
<keyword evidence="3 5" id="KW-0328">Glycosyltransferase</keyword>
<keyword evidence="4 5" id="KW-0808">Transferase</keyword>
<dbReference type="CDD" id="cd03784">
    <property type="entry name" value="GT1_Gtf-like"/>
    <property type="match status" value="1"/>
</dbReference>
<accession>A0AAW1I6N2</accession>
<dbReference type="PANTHER" id="PTHR48047:SF45">
    <property type="entry name" value="SCOPOLETIN GLUCOSYLTRANSFERASE-LIKE"/>
    <property type="match status" value="1"/>
</dbReference>
<comment type="caution">
    <text evidence="7">The sequence shown here is derived from an EMBL/GenBank/DDBJ whole genome shotgun (WGS) entry which is preliminary data.</text>
</comment>
<reference evidence="7" key="1">
    <citation type="submission" date="2024-03" db="EMBL/GenBank/DDBJ databases">
        <title>WGS assembly of Saponaria officinalis var. Norfolk2.</title>
        <authorList>
            <person name="Jenkins J."/>
            <person name="Shu S."/>
            <person name="Grimwood J."/>
            <person name="Barry K."/>
            <person name="Goodstein D."/>
            <person name="Schmutz J."/>
            <person name="Leebens-Mack J."/>
            <person name="Osbourn A."/>
        </authorList>
    </citation>
    <scope>NUCLEOTIDE SEQUENCE [LARGE SCALE GENOMIC DNA]</scope>
    <source>
        <strain evidence="7">JIC</strain>
    </source>
</reference>
<evidence type="ECO:0000256" key="5">
    <source>
        <dbReference type="RuleBase" id="RU003718"/>
    </source>
</evidence>
<dbReference type="InterPro" id="IPR002213">
    <property type="entry name" value="UDP_glucos_trans"/>
</dbReference>
<comment type="similarity">
    <text evidence="2 5">Belongs to the UDP-glycosyltransferase family.</text>
</comment>
<keyword evidence="8" id="KW-1185">Reference proteome</keyword>
<dbReference type="InterPro" id="IPR035595">
    <property type="entry name" value="UDP_glycos_trans_CS"/>
</dbReference>
<gene>
    <name evidence="7" type="ORF">RND81_10G193200</name>
</gene>
<evidence type="ECO:0000256" key="6">
    <source>
        <dbReference type="RuleBase" id="RU362057"/>
    </source>
</evidence>
<dbReference type="Pfam" id="PF00201">
    <property type="entry name" value="UDPGT"/>
    <property type="match status" value="1"/>
</dbReference>
<dbReference type="Proteomes" id="UP001443914">
    <property type="component" value="Unassembled WGS sequence"/>
</dbReference>
<evidence type="ECO:0000256" key="4">
    <source>
        <dbReference type="ARBA" id="ARBA00022679"/>
    </source>
</evidence>
<dbReference type="EC" id="2.4.1.-" evidence="6"/>
<dbReference type="Gene3D" id="3.40.50.2000">
    <property type="entry name" value="Glycogen Phosphorylase B"/>
    <property type="match status" value="2"/>
</dbReference>
<proteinExistence type="inferred from homology"/>
<sequence>MCSMAETGEQLHVAFFPFMTPGHSIPMLDLVRLFVARGVKTTVFTTPLNAPDISKYLNIRASTNNNDLATSVYITPFPSIKAGLPEGVESQDRTTSPEMSLKFFLAMELLKHPLEQFLKDTKPNCLIADNFFPYATDVAKMFDIPRVVFQSTGCFSMCVMMALSQHQPQNSVASDNDFFIIPNLPHEIKLTKSQLQPDHKGSDDEMNASLSRLFGGVGRALFTSYGIIFNSFTRLESEYVDYFNNVVRKPSRVWHLGPVSLCNRQVEGKSIRGKSSSINENICLKWLNDRKPNSVIYVSFGSLTCFSASQLREIAIALECFGRDFIWVLRGGENVEEWLPKGFEERVKSKGLIIRGWAPQVLILDHEVIGGFVTHCGWNSILESISAGVPMVTWPVYAEQFYNEKLVADVLKVGVKVGSMHWSDTSSGTFLEHEKIGDALKEVMDGEGMLEMRERAKKLKEMAYEAVEEGGSSYCQLSSLIDQLSSSKNGI</sequence>
<dbReference type="PROSITE" id="PS00375">
    <property type="entry name" value="UDPGT"/>
    <property type="match status" value="1"/>
</dbReference>
<evidence type="ECO:0000313" key="7">
    <source>
        <dbReference type="EMBL" id="KAK9684199.1"/>
    </source>
</evidence>
<evidence type="ECO:0000256" key="1">
    <source>
        <dbReference type="ARBA" id="ARBA00004721"/>
    </source>
</evidence>
<name>A0AAW1I6N2_SAPOF</name>
<dbReference type="SUPFAM" id="SSF53756">
    <property type="entry name" value="UDP-Glycosyltransferase/glycogen phosphorylase"/>
    <property type="match status" value="1"/>
</dbReference>
<evidence type="ECO:0000256" key="2">
    <source>
        <dbReference type="ARBA" id="ARBA00009995"/>
    </source>
</evidence>